<keyword evidence="7" id="KW-0547">Nucleotide-binding</keyword>
<dbReference type="InterPro" id="IPR050980">
    <property type="entry name" value="2C_sensor_his_kinase"/>
</dbReference>
<evidence type="ECO:0000259" key="12">
    <source>
        <dbReference type="PROSITE" id="PS50109"/>
    </source>
</evidence>
<dbReference type="PROSITE" id="PS50109">
    <property type="entry name" value="HIS_KIN"/>
    <property type="match status" value="1"/>
</dbReference>
<name>A0A2S7UW71_9GAMM</name>
<dbReference type="Pfam" id="PF02518">
    <property type="entry name" value="HATPase_c"/>
    <property type="match status" value="1"/>
</dbReference>
<evidence type="ECO:0000256" key="3">
    <source>
        <dbReference type="ARBA" id="ARBA00012438"/>
    </source>
</evidence>
<dbReference type="EC" id="2.7.13.3" evidence="3"/>
<dbReference type="GO" id="GO:0005524">
    <property type="term" value="F:ATP binding"/>
    <property type="evidence" value="ECO:0007669"/>
    <property type="project" value="UniProtKB-KW"/>
</dbReference>
<keyword evidence="4" id="KW-1003">Cell membrane</keyword>
<dbReference type="Pfam" id="PF00512">
    <property type="entry name" value="HisKA"/>
    <property type="match status" value="1"/>
</dbReference>
<dbReference type="InterPro" id="IPR005467">
    <property type="entry name" value="His_kinase_dom"/>
</dbReference>
<dbReference type="SMART" id="SM00387">
    <property type="entry name" value="HATPase_c"/>
    <property type="match status" value="1"/>
</dbReference>
<evidence type="ECO:0000256" key="9">
    <source>
        <dbReference type="ARBA" id="ARBA00022840"/>
    </source>
</evidence>
<evidence type="ECO:0000259" key="13">
    <source>
        <dbReference type="PROSITE" id="PS50885"/>
    </source>
</evidence>
<keyword evidence="5" id="KW-0597">Phosphoprotein</keyword>
<feature type="domain" description="HAMP" evidence="13">
    <location>
        <begin position="235"/>
        <end position="287"/>
    </location>
</feature>
<dbReference type="GO" id="GO:0000155">
    <property type="term" value="F:phosphorelay sensor kinase activity"/>
    <property type="evidence" value="ECO:0007669"/>
    <property type="project" value="InterPro"/>
</dbReference>
<feature type="compositionally biased region" description="Polar residues" evidence="10">
    <location>
        <begin position="567"/>
        <end position="576"/>
    </location>
</feature>
<dbReference type="SMART" id="SM00388">
    <property type="entry name" value="HisKA"/>
    <property type="match status" value="1"/>
</dbReference>
<keyword evidence="11" id="KW-1133">Transmembrane helix</keyword>
<dbReference type="Gene3D" id="3.30.565.10">
    <property type="entry name" value="Histidine kinase-like ATPase, C-terminal domain"/>
    <property type="match status" value="1"/>
</dbReference>
<accession>A0A2S7UW71</accession>
<evidence type="ECO:0000313" key="15">
    <source>
        <dbReference type="Proteomes" id="UP000239007"/>
    </source>
</evidence>
<evidence type="ECO:0000256" key="11">
    <source>
        <dbReference type="SAM" id="Phobius"/>
    </source>
</evidence>
<dbReference type="InterPro" id="IPR036097">
    <property type="entry name" value="HisK_dim/P_sf"/>
</dbReference>
<dbReference type="Proteomes" id="UP000239007">
    <property type="component" value="Unassembled WGS sequence"/>
</dbReference>
<comment type="subcellular location">
    <subcellularLocation>
        <location evidence="2">Cell membrane</location>
        <topology evidence="2">Multi-pass membrane protein</topology>
    </subcellularLocation>
</comment>
<dbReference type="Pfam" id="PF00672">
    <property type="entry name" value="HAMP"/>
    <property type="match status" value="1"/>
</dbReference>
<dbReference type="InterPro" id="IPR003660">
    <property type="entry name" value="HAMP_dom"/>
</dbReference>
<dbReference type="CDD" id="cd00082">
    <property type="entry name" value="HisKA"/>
    <property type="match status" value="1"/>
</dbReference>
<keyword evidence="15" id="KW-1185">Reference proteome</keyword>
<dbReference type="Gene3D" id="6.10.340.10">
    <property type="match status" value="1"/>
</dbReference>
<organism evidence="14 15">
    <name type="scientific">Psychrosphaera saromensis</name>
    <dbReference type="NCBI Taxonomy" id="716813"/>
    <lineage>
        <taxon>Bacteria</taxon>
        <taxon>Pseudomonadati</taxon>
        <taxon>Pseudomonadota</taxon>
        <taxon>Gammaproteobacteria</taxon>
        <taxon>Alteromonadales</taxon>
        <taxon>Pseudoalteromonadaceae</taxon>
        <taxon>Psychrosphaera</taxon>
    </lineage>
</organism>
<dbReference type="GO" id="GO:0005886">
    <property type="term" value="C:plasma membrane"/>
    <property type="evidence" value="ECO:0007669"/>
    <property type="project" value="UniProtKB-SubCell"/>
</dbReference>
<keyword evidence="11" id="KW-0472">Membrane</keyword>
<feature type="transmembrane region" description="Helical" evidence="11">
    <location>
        <begin position="211"/>
        <end position="233"/>
    </location>
</feature>
<dbReference type="InterPro" id="IPR036890">
    <property type="entry name" value="HATPase_C_sf"/>
</dbReference>
<dbReference type="PANTHER" id="PTHR44936">
    <property type="entry name" value="SENSOR PROTEIN CREC"/>
    <property type="match status" value="1"/>
</dbReference>
<evidence type="ECO:0000256" key="7">
    <source>
        <dbReference type="ARBA" id="ARBA00022741"/>
    </source>
</evidence>
<sequence length="576" mass="64346">MLIIALAQVALLSHFKSNVESEIERRGKDFADRILRYTIDSIEDEDQILDSETKVDFVALMPAPPIIGFEDLLRIQVSKKKDFNFKIELPAEILNSANQLMEVIGELPEQVKPTVMSLAQQLNSKKINTIEMSEDGYRVKLSIKRPRPNKMIKRHLTKQIENMKNIGLENDSIKIETILDDGTTKVFHAKSVKDQDPNVVINKRKSQVSELFNYVILMIVLTTLLSIFLVFWLSKRFSKPLQELINGFKQLENGQFGIQVTPQGVSEINQTIQRFNTMSIQLAKLADAESKLQEQHHLTEISDVSKGIAHALRNPMHTIGLAIEQLQSNTLSEPVKQKLFAKIQSKIVQLDKNINALLTITSDGLERVQTLSLSGLINDVVLELKQTHDNSKGKLKIDLVLDDTIKILGAESEFRSILHTLVFNAYEASVIADQDLMPNPKADLNATKKDPNDGLIHLIIKTHSKNELTVISITDFGSGLNPNIENRLFTAHCSTKAEGAGMGLYISKKLIELHYEGSLTVQNNTDNDHITGVTALCTIPQTSKKNTPENDSESGFESGFESDSESTTKNKNTGSN</sequence>
<protein>
    <recommendedName>
        <fullName evidence="3">histidine kinase</fullName>
        <ecNumber evidence="3">2.7.13.3</ecNumber>
    </recommendedName>
</protein>
<evidence type="ECO:0000256" key="2">
    <source>
        <dbReference type="ARBA" id="ARBA00004651"/>
    </source>
</evidence>
<dbReference type="CDD" id="cd06225">
    <property type="entry name" value="HAMP"/>
    <property type="match status" value="1"/>
</dbReference>
<evidence type="ECO:0000256" key="10">
    <source>
        <dbReference type="SAM" id="MobiDB-lite"/>
    </source>
</evidence>
<dbReference type="InterPro" id="IPR003594">
    <property type="entry name" value="HATPase_dom"/>
</dbReference>
<comment type="caution">
    <text evidence="14">The sequence shown here is derived from an EMBL/GenBank/DDBJ whole genome shotgun (WGS) entry which is preliminary data.</text>
</comment>
<gene>
    <name evidence="14" type="ORF">BTO11_11350</name>
</gene>
<dbReference type="PROSITE" id="PS50885">
    <property type="entry name" value="HAMP"/>
    <property type="match status" value="1"/>
</dbReference>
<keyword evidence="9" id="KW-0067">ATP-binding</keyword>
<evidence type="ECO:0000313" key="14">
    <source>
        <dbReference type="EMBL" id="PQJ54187.1"/>
    </source>
</evidence>
<dbReference type="SMART" id="SM00304">
    <property type="entry name" value="HAMP"/>
    <property type="match status" value="1"/>
</dbReference>
<comment type="catalytic activity">
    <reaction evidence="1">
        <text>ATP + protein L-histidine = ADP + protein N-phospho-L-histidine.</text>
        <dbReference type="EC" id="2.7.13.3"/>
    </reaction>
</comment>
<dbReference type="SUPFAM" id="SSF47384">
    <property type="entry name" value="Homodimeric domain of signal transducing histidine kinase"/>
    <property type="match status" value="1"/>
</dbReference>
<dbReference type="PANTHER" id="PTHR44936:SF10">
    <property type="entry name" value="SENSOR PROTEIN RSTB"/>
    <property type="match status" value="1"/>
</dbReference>
<keyword evidence="8" id="KW-0418">Kinase</keyword>
<dbReference type="InterPro" id="IPR003661">
    <property type="entry name" value="HisK_dim/P_dom"/>
</dbReference>
<dbReference type="SUPFAM" id="SSF55874">
    <property type="entry name" value="ATPase domain of HSP90 chaperone/DNA topoisomerase II/histidine kinase"/>
    <property type="match status" value="1"/>
</dbReference>
<keyword evidence="6" id="KW-0808">Transferase</keyword>
<evidence type="ECO:0000256" key="5">
    <source>
        <dbReference type="ARBA" id="ARBA00022553"/>
    </source>
</evidence>
<reference evidence="14 15" key="1">
    <citation type="submission" date="2016-12" db="EMBL/GenBank/DDBJ databases">
        <title>Diversity of luminous bacteria.</title>
        <authorList>
            <person name="Yoshizawa S."/>
            <person name="Kogure K."/>
        </authorList>
    </citation>
    <scope>NUCLEOTIDE SEQUENCE [LARGE SCALE GENOMIC DNA]</scope>
    <source>
        <strain evidence="14 15">SA4-48</strain>
    </source>
</reference>
<keyword evidence="11" id="KW-0812">Transmembrane</keyword>
<proteinExistence type="predicted"/>
<evidence type="ECO:0000256" key="8">
    <source>
        <dbReference type="ARBA" id="ARBA00022777"/>
    </source>
</evidence>
<feature type="compositionally biased region" description="Acidic residues" evidence="10">
    <location>
        <begin position="550"/>
        <end position="564"/>
    </location>
</feature>
<evidence type="ECO:0000256" key="1">
    <source>
        <dbReference type="ARBA" id="ARBA00000085"/>
    </source>
</evidence>
<dbReference type="EMBL" id="MSCH01000003">
    <property type="protein sequence ID" value="PQJ54187.1"/>
    <property type="molecule type" value="Genomic_DNA"/>
</dbReference>
<feature type="domain" description="Histidine kinase" evidence="12">
    <location>
        <begin position="307"/>
        <end position="543"/>
    </location>
</feature>
<evidence type="ECO:0000256" key="6">
    <source>
        <dbReference type="ARBA" id="ARBA00022679"/>
    </source>
</evidence>
<dbReference type="Gene3D" id="1.10.287.130">
    <property type="match status" value="1"/>
</dbReference>
<dbReference type="AlphaFoldDB" id="A0A2S7UW71"/>
<feature type="region of interest" description="Disordered" evidence="10">
    <location>
        <begin position="541"/>
        <end position="576"/>
    </location>
</feature>
<evidence type="ECO:0000256" key="4">
    <source>
        <dbReference type="ARBA" id="ARBA00022475"/>
    </source>
</evidence>